<feature type="binding site" evidence="4">
    <location>
        <position position="180"/>
    </location>
    <ligand>
        <name>Zn(2+)</name>
        <dbReference type="ChEBI" id="CHEBI:29105"/>
    </ligand>
</feature>
<dbReference type="KEGG" id="tmb:Thimo_1378"/>
<organism evidence="6 7">
    <name type="scientific">Thioflavicoccus mobilis 8321</name>
    <dbReference type="NCBI Taxonomy" id="765912"/>
    <lineage>
        <taxon>Bacteria</taxon>
        <taxon>Pseudomonadati</taxon>
        <taxon>Pseudomonadota</taxon>
        <taxon>Gammaproteobacteria</taxon>
        <taxon>Chromatiales</taxon>
        <taxon>Chromatiaceae</taxon>
        <taxon>Thioflavicoccus</taxon>
    </lineage>
</organism>
<dbReference type="SUPFAM" id="SSF52467">
    <property type="entry name" value="DHS-like NAD/FAD-binding domain"/>
    <property type="match status" value="1"/>
</dbReference>
<evidence type="ECO:0000259" key="5">
    <source>
        <dbReference type="PROSITE" id="PS50305"/>
    </source>
</evidence>
<feature type="binding site" evidence="3 4">
    <location>
        <position position="177"/>
    </location>
    <ligand>
        <name>Zn(2+)</name>
        <dbReference type="ChEBI" id="CHEBI:29105"/>
    </ligand>
</feature>
<dbReference type="Proteomes" id="UP000010816">
    <property type="component" value="Chromosome"/>
</dbReference>
<feature type="binding site" evidence="3">
    <location>
        <begin position="237"/>
        <end position="239"/>
    </location>
    <ligand>
        <name>NAD(+)</name>
        <dbReference type="ChEBI" id="CHEBI:57540"/>
    </ligand>
</feature>
<sequence>MVAPRSTHATANARSGQIGVAVWSRLEALAEGWRSLSDLTDRETWNDPAVQSCAGLIDNAQSIAVLTGAGVSAESGIPTFRDALTGLWARFDPTQLATPEAFAADPALVTRWYDERRVACARCRANAGHLALAELERRSKAAGCRFRLITQNVDRLHQLAGSSDVVELHGSLWDWRCTHCGEQREERAVPFAEYPPRCHCGGPRRPGVVWFGEPLPSEAIAAAWAAAEDCDLFLSIGTSGQVEPAASLARVAAQTGARLVEINPQPTTQSDVVDLVMRGPSGALLPLVLAALDAC</sequence>
<protein>
    <recommendedName>
        <fullName evidence="3">NAD-dependent protein deacylase</fullName>
        <ecNumber evidence="3">2.3.1.286</ecNumber>
    </recommendedName>
    <alternativeName>
        <fullName evidence="3">Regulatory protein SIR2 homolog</fullName>
    </alternativeName>
</protein>
<feature type="binding site" evidence="4">
    <location>
        <position position="200"/>
    </location>
    <ligand>
        <name>Zn(2+)</name>
        <dbReference type="ChEBI" id="CHEBI:29105"/>
    </ligand>
</feature>
<proteinExistence type="inferred from homology"/>
<keyword evidence="2 3" id="KW-0520">NAD</keyword>
<comment type="domain">
    <text evidence="3">2 residues (Tyr-113 and Arg-116) present in a large hydrophobic pocket are probably involved in substrate specificity. They are important for desuccinylation activity, but dispensable for deacetylation activity.</text>
</comment>
<evidence type="ECO:0000256" key="3">
    <source>
        <dbReference type="HAMAP-Rule" id="MF_01121"/>
    </source>
</evidence>
<keyword evidence="1" id="KW-0808">Transferase</keyword>
<reference evidence="6 7" key="1">
    <citation type="submission" date="2011-09" db="EMBL/GenBank/DDBJ databases">
        <title>Complete sequence of chromosome of Thioflavicoccus mobilis 8321.</title>
        <authorList>
            <consortium name="US DOE Joint Genome Institute"/>
            <person name="Lucas S."/>
            <person name="Han J."/>
            <person name="Lapidus A."/>
            <person name="Cheng J.-F."/>
            <person name="Goodwin L."/>
            <person name="Pitluck S."/>
            <person name="Peters L."/>
            <person name="Ovchinnikova G."/>
            <person name="Lu M."/>
            <person name="Detter J.C."/>
            <person name="Han C."/>
            <person name="Tapia R."/>
            <person name="Land M."/>
            <person name="Hauser L."/>
            <person name="Kyrpides N."/>
            <person name="Ivanova N."/>
            <person name="Pagani I."/>
            <person name="Vogl K."/>
            <person name="Liu Z."/>
            <person name="Imhoff J."/>
            <person name="Thiel V."/>
            <person name="Frigaard N.-U."/>
            <person name="Bryant D."/>
            <person name="Woyke T."/>
        </authorList>
    </citation>
    <scope>NUCLEOTIDE SEQUENCE [LARGE SCALE GENOMIC DNA]</scope>
    <source>
        <strain evidence="6 7">8321</strain>
    </source>
</reference>
<name>L0GWG6_9GAMM</name>
<dbReference type="PROSITE" id="PS50305">
    <property type="entry name" value="SIRTUIN"/>
    <property type="match status" value="1"/>
</dbReference>
<dbReference type="InterPro" id="IPR026590">
    <property type="entry name" value="Ssirtuin_cat_dom"/>
</dbReference>
<feature type="binding site" evidence="3">
    <location>
        <position position="281"/>
    </location>
    <ligand>
        <name>NAD(+)</name>
        <dbReference type="ChEBI" id="CHEBI:57540"/>
    </ligand>
</feature>
<comment type="caution">
    <text evidence="3">Lacks conserved residue(s) required for the propagation of feature annotation.</text>
</comment>
<feature type="binding site" evidence="3">
    <location>
        <position position="116"/>
    </location>
    <ligand>
        <name>substrate</name>
    </ligand>
</feature>
<gene>
    <name evidence="3" type="primary">cobB</name>
    <name evidence="6" type="ORF">Thimo_1378</name>
</gene>
<dbReference type="GO" id="GO:0070403">
    <property type="term" value="F:NAD+ binding"/>
    <property type="evidence" value="ECO:0007669"/>
    <property type="project" value="UniProtKB-UniRule"/>
</dbReference>
<keyword evidence="7" id="KW-1185">Reference proteome</keyword>
<dbReference type="GO" id="GO:0017136">
    <property type="term" value="F:histone deacetylase activity, NAD-dependent"/>
    <property type="evidence" value="ECO:0007669"/>
    <property type="project" value="TreeGrafter"/>
</dbReference>
<evidence type="ECO:0000256" key="2">
    <source>
        <dbReference type="ARBA" id="ARBA00023027"/>
    </source>
</evidence>
<dbReference type="NCBIfam" id="NF001753">
    <property type="entry name" value="PRK00481.1-3"/>
    <property type="match status" value="1"/>
</dbReference>
<evidence type="ECO:0000256" key="4">
    <source>
        <dbReference type="PROSITE-ProRule" id="PRU00236"/>
    </source>
</evidence>
<dbReference type="HAMAP" id="MF_01121">
    <property type="entry name" value="Sirtuin_ClassIII"/>
    <property type="match status" value="1"/>
</dbReference>
<dbReference type="InterPro" id="IPR026591">
    <property type="entry name" value="Sirtuin_cat_small_dom_sf"/>
</dbReference>
<dbReference type="PANTHER" id="PTHR11085:SF10">
    <property type="entry name" value="NAD-DEPENDENT PROTEIN DEACYLASE SIRTUIN-5, MITOCHONDRIAL-RELATED"/>
    <property type="match status" value="1"/>
</dbReference>
<dbReference type="CDD" id="cd01412">
    <property type="entry name" value="SIRT5_Af1_CobB"/>
    <property type="match status" value="1"/>
</dbReference>
<dbReference type="InterPro" id="IPR029035">
    <property type="entry name" value="DHS-like_NAD/FAD-binding_dom"/>
</dbReference>
<dbReference type="HOGENOM" id="CLU_023643_3_1_6"/>
<comment type="cofactor">
    <cofactor evidence="3">
        <name>Zn(2+)</name>
        <dbReference type="ChEBI" id="CHEBI:29105"/>
    </cofactor>
    <text evidence="3">Binds 1 zinc ion per subunit.</text>
</comment>
<feature type="binding site" evidence="3 4">
    <location>
        <position position="198"/>
    </location>
    <ligand>
        <name>Zn(2+)</name>
        <dbReference type="ChEBI" id="CHEBI:29105"/>
    </ligand>
</feature>
<dbReference type="PATRIC" id="fig|765912.4.peg.1346"/>
<dbReference type="InterPro" id="IPR003000">
    <property type="entry name" value="Sirtuin"/>
</dbReference>
<keyword evidence="3 4" id="KW-0862">Zinc</keyword>
<dbReference type="Gene3D" id="3.40.50.1220">
    <property type="entry name" value="TPP-binding domain"/>
    <property type="match status" value="1"/>
</dbReference>
<dbReference type="Pfam" id="PF02146">
    <property type="entry name" value="SIR2"/>
    <property type="match status" value="1"/>
</dbReference>
<dbReference type="InterPro" id="IPR027546">
    <property type="entry name" value="Sirtuin_class_III"/>
</dbReference>
<dbReference type="Gene3D" id="3.30.1600.10">
    <property type="entry name" value="SIR2/SIRT2 'Small Domain"/>
    <property type="match status" value="1"/>
</dbReference>
<dbReference type="AlphaFoldDB" id="L0GWG6"/>
<dbReference type="EC" id="2.3.1.286" evidence="3"/>
<feature type="binding site" evidence="3">
    <location>
        <begin position="151"/>
        <end position="154"/>
    </location>
    <ligand>
        <name>NAD(+)</name>
        <dbReference type="ChEBI" id="CHEBI:57540"/>
    </ligand>
</feature>
<keyword evidence="3" id="KW-0963">Cytoplasm</keyword>
<dbReference type="OrthoDB" id="9800582at2"/>
<comment type="subcellular location">
    <subcellularLocation>
        <location evidence="3">Cytoplasm</location>
    </subcellularLocation>
</comment>
<dbReference type="eggNOG" id="COG0846">
    <property type="taxonomic scope" value="Bacteria"/>
</dbReference>
<dbReference type="GO" id="GO:0005737">
    <property type="term" value="C:cytoplasm"/>
    <property type="evidence" value="ECO:0007669"/>
    <property type="project" value="UniProtKB-SubCell"/>
</dbReference>
<dbReference type="GO" id="GO:0036055">
    <property type="term" value="F:protein-succinyllysine desuccinylase activity"/>
    <property type="evidence" value="ECO:0007669"/>
    <property type="project" value="UniProtKB-UniRule"/>
</dbReference>
<evidence type="ECO:0000313" key="6">
    <source>
        <dbReference type="EMBL" id="AGA90172.1"/>
    </source>
</evidence>
<accession>L0GWG6</accession>
<evidence type="ECO:0000313" key="7">
    <source>
        <dbReference type="Proteomes" id="UP000010816"/>
    </source>
</evidence>
<feature type="domain" description="Deacetylase sirtuin-type" evidence="5">
    <location>
        <begin position="39"/>
        <end position="295"/>
    </location>
</feature>
<comment type="similarity">
    <text evidence="3">Belongs to the sirtuin family. Class III subfamily.</text>
</comment>
<feature type="binding site" evidence="3">
    <location>
        <position position="113"/>
    </location>
    <ligand>
        <name>substrate</name>
    </ligand>
</feature>
<evidence type="ECO:0000256" key="1">
    <source>
        <dbReference type="ARBA" id="ARBA00022679"/>
    </source>
</evidence>
<dbReference type="GO" id="GO:0008270">
    <property type="term" value="F:zinc ion binding"/>
    <property type="evidence" value="ECO:0007669"/>
    <property type="project" value="UniProtKB-UniRule"/>
</dbReference>
<keyword evidence="3 4" id="KW-0479">Metal-binding</keyword>
<dbReference type="InterPro" id="IPR050134">
    <property type="entry name" value="NAD-dep_sirtuin_deacylases"/>
</dbReference>
<feature type="binding site" evidence="3">
    <location>
        <begin position="263"/>
        <end position="265"/>
    </location>
    <ligand>
        <name>NAD(+)</name>
        <dbReference type="ChEBI" id="CHEBI:57540"/>
    </ligand>
</feature>
<comment type="catalytic activity">
    <reaction evidence="3">
        <text>N(6)-acetyl-L-lysyl-[protein] + NAD(+) + H2O = 2''-O-acetyl-ADP-D-ribose + nicotinamide + L-lysyl-[protein]</text>
        <dbReference type="Rhea" id="RHEA:43636"/>
        <dbReference type="Rhea" id="RHEA-COMP:9752"/>
        <dbReference type="Rhea" id="RHEA-COMP:10731"/>
        <dbReference type="ChEBI" id="CHEBI:15377"/>
        <dbReference type="ChEBI" id="CHEBI:17154"/>
        <dbReference type="ChEBI" id="CHEBI:29969"/>
        <dbReference type="ChEBI" id="CHEBI:57540"/>
        <dbReference type="ChEBI" id="CHEBI:61930"/>
        <dbReference type="ChEBI" id="CHEBI:83767"/>
        <dbReference type="EC" id="2.3.1.286"/>
    </reaction>
</comment>
<comment type="function">
    <text evidence="3">NAD-dependent lysine deacetylase and desuccinylase that specifically removes acetyl and succinyl groups on target proteins. Modulates the activities of several proteins which are inactive in their acylated form.</text>
</comment>
<feature type="active site" description="Proton acceptor" evidence="3 4">
    <location>
        <position position="169"/>
    </location>
</feature>
<comment type="catalytic activity">
    <reaction evidence="3">
        <text>N(6)-succinyl-L-lysyl-[protein] + NAD(+) + H2O = 2''-O-succinyl-ADP-D-ribose + nicotinamide + L-lysyl-[protein]</text>
        <dbReference type="Rhea" id="RHEA:47668"/>
        <dbReference type="Rhea" id="RHEA-COMP:9752"/>
        <dbReference type="Rhea" id="RHEA-COMP:11877"/>
        <dbReference type="ChEBI" id="CHEBI:15377"/>
        <dbReference type="ChEBI" id="CHEBI:17154"/>
        <dbReference type="ChEBI" id="CHEBI:29969"/>
        <dbReference type="ChEBI" id="CHEBI:57540"/>
        <dbReference type="ChEBI" id="CHEBI:87830"/>
        <dbReference type="ChEBI" id="CHEBI:87832"/>
    </reaction>
</comment>
<dbReference type="PANTHER" id="PTHR11085">
    <property type="entry name" value="NAD-DEPENDENT PROTEIN DEACYLASE SIRTUIN-5, MITOCHONDRIAL-RELATED"/>
    <property type="match status" value="1"/>
</dbReference>
<dbReference type="EMBL" id="CP003051">
    <property type="protein sequence ID" value="AGA90172.1"/>
    <property type="molecule type" value="Genomic_DNA"/>
</dbReference>
<dbReference type="GO" id="GO:0036054">
    <property type="term" value="F:protein-malonyllysine demalonylase activity"/>
    <property type="evidence" value="ECO:0007669"/>
    <property type="project" value="InterPro"/>
</dbReference>
<dbReference type="STRING" id="765912.Thimo_1378"/>